<evidence type="ECO:0000256" key="4">
    <source>
        <dbReference type="ARBA" id="ARBA00013208"/>
    </source>
</evidence>
<proteinExistence type="inferred from homology"/>
<evidence type="ECO:0000313" key="11">
    <source>
        <dbReference type="EMBL" id="BAN02915.1"/>
    </source>
</evidence>
<dbReference type="SUPFAM" id="SSF51306">
    <property type="entry name" value="LexA/Signal peptidase"/>
    <property type="match status" value="1"/>
</dbReference>
<dbReference type="GO" id="GO:0004252">
    <property type="term" value="F:serine-type endopeptidase activity"/>
    <property type="evidence" value="ECO:0007669"/>
    <property type="project" value="InterPro"/>
</dbReference>
<keyword evidence="8" id="KW-1133">Transmembrane helix</keyword>
<evidence type="ECO:0000256" key="1">
    <source>
        <dbReference type="ARBA" id="ARBA00000677"/>
    </source>
</evidence>
<evidence type="ECO:0000256" key="5">
    <source>
        <dbReference type="ARBA" id="ARBA00022670"/>
    </source>
</evidence>
<protein>
    <recommendedName>
        <fullName evidence="4 8">Signal peptidase I</fullName>
        <ecNumber evidence="4 8">3.4.21.89</ecNumber>
    </recommendedName>
</protein>
<keyword evidence="6 8" id="KW-0378">Hydrolase</keyword>
<dbReference type="InterPro" id="IPR019533">
    <property type="entry name" value="Peptidase_S26"/>
</dbReference>
<keyword evidence="12" id="KW-1185">Reference proteome</keyword>
<dbReference type="OrthoDB" id="9815782at2"/>
<keyword evidence="5 8" id="KW-0645">Protease</keyword>
<comment type="similarity">
    <text evidence="3 9">Belongs to the peptidase S26 family.</text>
</comment>
<accession>A0A6C7ECQ8</accession>
<dbReference type="KEGG" id="aym:YM304_26010"/>
<dbReference type="Pfam" id="PF10502">
    <property type="entry name" value="Peptidase_S26"/>
    <property type="match status" value="1"/>
</dbReference>
<dbReference type="PANTHER" id="PTHR43390">
    <property type="entry name" value="SIGNAL PEPTIDASE I"/>
    <property type="match status" value="1"/>
</dbReference>
<sequence>MNSGDGGPPYDEIPLNDADRPGSGARAFVDWIVVVAVALTVAFLVRGFVLAHFVVDGSSMDSTLATGDRVFVNKLSYRLHDPRRGDVVVLHQISGRAERDLIKRVIALPGETIEMTDCEVRVDGRLLIEPYLDPEVVSATCGGDFEPVSVPDDHVFVMGDNRSGSQDSRQLGPISEDDLVGRAFVVFWPRSDWRWL</sequence>
<dbReference type="InterPro" id="IPR000223">
    <property type="entry name" value="Pept_S26A_signal_pept_1"/>
</dbReference>
<evidence type="ECO:0000256" key="8">
    <source>
        <dbReference type="RuleBase" id="RU003993"/>
    </source>
</evidence>
<keyword evidence="8" id="KW-0812">Transmembrane</keyword>
<evidence type="ECO:0000259" key="10">
    <source>
        <dbReference type="Pfam" id="PF10502"/>
    </source>
</evidence>
<evidence type="ECO:0000256" key="2">
    <source>
        <dbReference type="ARBA" id="ARBA00004401"/>
    </source>
</evidence>
<dbReference type="PRINTS" id="PR00727">
    <property type="entry name" value="LEADERPTASE"/>
</dbReference>
<gene>
    <name evidence="11" type="ORF">YM304_26010</name>
</gene>
<dbReference type="PROSITE" id="PS00760">
    <property type="entry name" value="SPASE_I_2"/>
    <property type="match status" value="1"/>
</dbReference>
<feature type="active site" evidence="7">
    <location>
        <position position="59"/>
    </location>
</feature>
<comment type="catalytic activity">
    <reaction evidence="1 8">
        <text>Cleavage of hydrophobic, N-terminal signal or leader sequences from secreted and periplasmic proteins.</text>
        <dbReference type="EC" id="3.4.21.89"/>
    </reaction>
</comment>
<organism evidence="11 12">
    <name type="scientific">Ilumatobacter coccineus (strain NBRC 103263 / KCTC 29153 / YM16-304)</name>
    <dbReference type="NCBI Taxonomy" id="1313172"/>
    <lineage>
        <taxon>Bacteria</taxon>
        <taxon>Bacillati</taxon>
        <taxon>Actinomycetota</taxon>
        <taxon>Acidimicrobiia</taxon>
        <taxon>Acidimicrobiales</taxon>
        <taxon>Ilumatobacteraceae</taxon>
        <taxon>Ilumatobacter</taxon>
    </lineage>
</organism>
<reference evidence="11 12" key="1">
    <citation type="journal article" date="2013" name="Int. J. Syst. Evol. Microbiol.">
        <title>Ilumatobacter nonamiense sp. nov. and Ilumatobacter coccineum sp. nov., isolated from seashore sand.</title>
        <authorList>
            <person name="Matsumoto A."/>
            <person name="Kasai H."/>
            <person name="Matsuo Y."/>
            <person name="Shizuri Y."/>
            <person name="Ichikawa N."/>
            <person name="Fujita N."/>
            <person name="Omura S."/>
            <person name="Takahashi Y."/>
        </authorList>
    </citation>
    <scope>NUCLEOTIDE SEQUENCE [LARGE SCALE GENOMIC DNA]</scope>
    <source>
        <strain evidence="12">NBRC 103263 / KCTC 29153 / YM16-304</strain>
    </source>
</reference>
<dbReference type="GO" id="GO:0009003">
    <property type="term" value="F:signal peptidase activity"/>
    <property type="evidence" value="ECO:0007669"/>
    <property type="project" value="UniProtKB-EC"/>
</dbReference>
<dbReference type="InterPro" id="IPR019756">
    <property type="entry name" value="Pept_S26A_signal_pept_1_Ser-AS"/>
</dbReference>
<name>A0A6C7ECQ8_ILUCY</name>
<dbReference type="Gene3D" id="2.10.109.10">
    <property type="entry name" value="Umud Fragment, subunit A"/>
    <property type="match status" value="1"/>
</dbReference>
<dbReference type="EMBL" id="AP012057">
    <property type="protein sequence ID" value="BAN02915.1"/>
    <property type="molecule type" value="Genomic_DNA"/>
</dbReference>
<evidence type="ECO:0000256" key="7">
    <source>
        <dbReference type="PIRSR" id="PIRSR600223-1"/>
    </source>
</evidence>
<dbReference type="PANTHER" id="PTHR43390:SF1">
    <property type="entry name" value="CHLOROPLAST PROCESSING PEPTIDASE"/>
    <property type="match status" value="1"/>
</dbReference>
<dbReference type="InterPro" id="IPR036286">
    <property type="entry name" value="LexA/Signal_pep-like_sf"/>
</dbReference>
<evidence type="ECO:0000256" key="9">
    <source>
        <dbReference type="RuleBase" id="RU362042"/>
    </source>
</evidence>
<dbReference type="AlphaFoldDB" id="A0A6C7ECQ8"/>
<evidence type="ECO:0000256" key="6">
    <source>
        <dbReference type="ARBA" id="ARBA00022801"/>
    </source>
</evidence>
<dbReference type="NCBIfam" id="TIGR02227">
    <property type="entry name" value="sigpep_I_bact"/>
    <property type="match status" value="1"/>
</dbReference>
<feature type="active site" evidence="7">
    <location>
        <position position="103"/>
    </location>
</feature>
<feature type="domain" description="Peptidase S26" evidence="10">
    <location>
        <begin position="29"/>
        <end position="188"/>
    </location>
</feature>
<dbReference type="InterPro" id="IPR019757">
    <property type="entry name" value="Pept_S26A_signal_pept_1_Lys-AS"/>
</dbReference>
<dbReference type="InterPro" id="IPR019758">
    <property type="entry name" value="Pept_S26A_signal_pept_1_CS"/>
</dbReference>
<evidence type="ECO:0000256" key="3">
    <source>
        <dbReference type="ARBA" id="ARBA00009370"/>
    </source>
</evidence>
<dbReference type="Proteomes" id="UP000011863">
    <property type="component" value="Chromosome"/>
</dbReference>
<evidence type="ECO:0000313" key="12">
    <source>
        <dbReference type="Proteomes" id="UP000011863"/>
    </source>
</evidence>
<comment type="subcellular location">
    <subcellularLocation>
        <location evidence="2">Cell membrane</location>
        <topology evidence="2">Single-pass type II membrane protein</topology>
    </subcellularLocation>
    <subcellularLocation>
        <location evidence="9">Membrane</location>
        <topology evidence="9">Single-pass type II membrane protein</topology>
    </subcellularLocation>
</comment>
<dbReference type="GO" id="GO:0006465">
    <property type="term" value="P:signal peptide processing"/>
    <property type="evidence" value="ECO:0007669"/>
    <property type="project" value="InterPro"/>
</dbReference>
<dbReference type="CDD" id="cd06530">
    <property type="entry name" value="S26_SPase_I"/>
    <property type="match status" value="1"/>
</dbReference>
<dbReference type="GO" id="GO:0005886">
    <property type="term" value="C:plasma membrane"/>
    <property type="evidence" value="ECO:0007669"/>
    <property type="project" value="UniProtKB-SubCell"/>
</dbReference>
<dbReference type="PROSITE" id="PS00761">
    <property type="entry name" value="SPASE_I_3"/>
    <property type="match status" value="1"/>
</dbReference>
<feature type="transmembrane region" description="Helical" evidence="8">
    <location>
        <begin position="31"/>
        <end position="55"/>
    </location>
</feature>
<dbReference type="PROSITE" id="PS00501">
    <property type="entry name" value="SPASE_I_1"/>
    <property type="match status" value="1"/>
</dbReference>
<keyword evidence="8" id="KW-0472">Membrane</keyword>
<dbReference type="EC" id="3.4.21.89" evidence="4 8"/>